<dbReference type="RefSeq" id="WP_311700688.1">
    <property type="nucleotide sequence ID" value="NZ_JAVREY010000100.1"/>
</dbReference>
<dbReference type="PANTHER" id="PTHR33164:SF57">
    <property type="entry name" value="MARR-FAMILY TRANSCRIPTIONAL REGULATOR"/>
    <property type="match status" value="1"/>
</dbReference>
<dbReference type="Proteomes" id="UP001183809">
    <property type="component" value="Unassembled WGS sequence"/>
</dbReference>
<protein>
    <submittedName>
        <fullName evidence="2">MarR family transcriptional regulator</fullName>
    </submittedName>
</protein>
<keyword evidence="3" id="KW-1185">Reference proteome</keyword>
<name>A0ABU2U7V7_9ACTN</name>
<comment type="caution">
    <text evidence="2">The sequence shown here is derived from an EMBL/GenBank/DDBJ whole genome shotgun (WGS) entry which is preliminary data.</text>
</comment>
<dbReference type="InterPro" id="IPR000835">
    <property type="entry name" value="HTH_MarR-typ"/>
</dbReference>
<evidence type="ECO:0000313" key="2">
    <source>
        <dbReference type="EMBL" id="MDT0469254.1"/>
    </source>
</evidence>
<reference evidence="3" key="1">
    <citation type="submission" date="2023-07" db="EMBL/GenBank/DDBJ databases">
        <title>30 novel species of actinomycetes from the DSMZ collection.</title>
        <authorList>
            <person name="Nouioui I."/>
        </authorList>
    </citation>
    <scope>NUCLEOTIDE SEQUENCE [LARGE SCALE GENOMIC DNA]</scope>
    <source>
        <strain evidence="3">DSM 41699</strain>
    </source>
</reference>
<dbReference type="InterPro" id="IPR036388">
    <property type="entry name" value="WH-like_DNA-bd_sf"/>
</dbReference>
<evidence type="ECO:0000259" key="1">
    <source>
        <dbReference type="PROSITE" id="PS50995"/>
    </source>
</evidence>
<dbReference type="PROSITE" id="PS50995">
    <property type="entry name" value="HTH_MARR_2"/>
    <property type="match status" value="1"/>
</dbReference>
<dbReference type="PANTHER" id="PTHR33164">
    <property type="entry name" value="TRANSCRIPTIONAL REGULATOR, MARR FAMILY"/>
    <property type="match status" value="1"/>
</dbReference>
<feature type="domain" description="HTH marR-type" evidence="1">
    <location>
        <begin position="10"/>
        <end position="140"/>
    </location>
</feature>
<dbReference type="SUPFAM" id="SSF46785">
    <property type="entry name" value="Winged helix' DNA-binding domain"/>
    <property type="match status" value="1"/>
</dbReference>
<dbReference type="Pfam" id="PF12802">
    <property type="entry name" value="MarR_2"/>
    <property type="match status" value="1"/>
</dbReference>
<sequence length="149" mass="16542">MQVADGDPEILGLVRELVTLSRRFRANAERLHPDLSFVDYSLLSEMAERNGARAADLVGLYGINKSTISRQVAALHRAGLVVRAAAPDNRRVQLLHPSDRGRELLARADALMHREVDTRTDGWSPDEVRTLRSLLARYNTASSALPEES</sequence>
<evidence type="ECO:0000313" key="3">
    <source>
        <dbReference type="Proteomes" id="UP001183809"/>
    </source>
</evidence>
<dbReference type="InterPro" id="IPR036390">
    <property type="entry name" value="WH_DNA-bd_sf"/>
</dbReference>
<accession>A0ABU2U7V7</accession>
<dbReference type="InterPro" id="IPR039422">
    <property type="entry name" value="MarR/SlyA-like"/>
</dbReference>
<gene>
    <name evidence="2" type="ORF">RM764_40905</name>
</gene>
<proteinExistence type="predicted"/>
<dbReference type="SMART" id="SM00347">
    <property type="entry name" value="HTH_MARR"/>
    <property type="match status" value="1"/>
</dbReference>
<dbReference type="Gene3D" id="1.10.10.10">
    <property type="entry name" value="Winged helix-like DNA-binding domain superfamily/Winged helix DNA-binding domain"/>
    <property type="match status" value="1"/>
</dbReference>
<organism evidence="2 3">
    <name type="scientific">Streptomyces gibsoniae</name>
    <dbReference type="NCBI Taxonomy" id="3075529"/>
    <lineage>
        <taxon>Bacteria</taxon>
        <taxon>Bacillati</taxon>
        <taxon>Actinomycetota</taxon>
        <taxon>Actinomycetes</taxon>
        <taxon>Kitasatosporales</taxon>
        <taxon>Streptomycetaceae</taxon>
        <taxon>Streptomyces</taxon>
    </lineage>
</organism>
<dbReference type="EMBL" id="JAVREY010000100">
    <property type="protein sequence ID" value="MDT0469254.1"/>
    <property type="molecule type" value="Genomic_DNA"/>
</dbReference>